<dbReference type="EMBL" id="MT141223">
    <property type="protein sequence ID" value="QJA56509.1"/>
    <property type="molecule type" value="Genomic_DNA"/>
</dbReference>
<proteinExistence type="predicted"/>
<evidence type="ECO:0000313" key="1">
    <source>
        <dbReference type="EMBL" id="QJA56509.1"/>
    </source>
</evidence>
<name>A0A6M3IGK0_9ZZZZ</name>
<gene>
    <name evidence="1" type="ORF">MM415B01830_0010</name>
</gene>
<dbReference type="AlphaFoldDB" id="A0A6M3IGK0"/>
<dbReference type="Pfam" id="PF17236">
    <property type="entry name" value="SU10_MCP"/>
    <property type="match status" value="1"/>
</dbReference>
<sequence length="359" mass="40227">MSTPKTNFKDINFMLPIGHQKNNMLFDPLTYIRDMIDLSKSRPGAFRKAKQDYVSGAMFHPQDLANIIYLYGIPEHPFMYRLMVDPNIYDSPFYWSEMTFTAATGTGAYFTDGDAPSIASSVPSRKNNTIFRAGLCAQVTDQEAAMYTKAGGWRTYGPGNALQWFQGEIELQMKARTIELLDEMSYIFMRGVKGTTISGSGGRADVQCDGMLTMISNNAVDGTGSYITEDLLKSLAKKIRTQKTGRNPSMLYCNVEQKMEMDTWATNIWFGRNRDLEAGKEVSTFHTGIFILNIEIDDHMPTGSCAMIDHSVWYKMDLIPMMMTPLAKVDTSVKRMVTYYGSLKCGSDRSSGKITGMTA</sequence>
<reference evidence="1" key="1">
    <citation type="submission" date="2020-03" db="EMBL/GenBank/DDBJ databases">
        <title>The deep terrestrial virosphere.</title>
        <authorList>
            <person name="Holmfeldt K."/>
            <person name="Nilsson E."/>
            <person name="Simone D."/>
            <person name="Lopez-Fernandez M."/>
            <person name="Wu X."/>
            <person name="de Brujin I."/>
            <person name="Lundin D."/>
            <person name="Andersson A."/>
            <person name="Bertilsson S."/>
            <person name="Dopson M."/>
        </authorList>
    </citation>
    <scope>NUCLEOTIDE SEQUENCE</scope>
    <source>
        <strain evidence="1">MM415B01830</strain>
    </source>
</reference>
<dbReference type="InterPro" id="IPR035198">
    <property type="entry name" value="SU10_MCP"/>
</dbReference>
<organism evidence="1">
    <name type="scientific">viral metagenome</name>
    <dbReference type="NCBI Taxonomy" id="1070528"/>
    <lineage>
        <taxon>unclassified sequences</taxon>
        <taxon>metagenomes</taxon>
        <taxon>organismal metagenomes</taxon>
    </lineage>
</organism>
<evidence type="ECO:0008006" key="2">
    <source>
        <dbReference type="Google" id="ProtNLM"/>
    </source>
</evidence>
<accession>A0A6M3IGK0</accession>
<protein>
    <recommendedName>
        <fullName evidence="2">Capsid protein</fullName>
    </recommendedName>
</protein>